<protein>
    <submittedName>
        <fullName evidence="1">Uncharacterized protein</fullName>
    </submittedName>
</protein>
<reference evidence="1 2" key="2">
    <citation type="submission" date="2013-11" db="EMBL/GenBank/DDBJ databases">
        <title>Whole genome shotgun sequence of Vibrio halioticoli NBRC 102217.</title>
        <authorList>
            <person name="Isaki S."/>
            <person name="Kimura A."/>
            <person name="Ohji S."/>
            <person name="Hosoyama A."/>
            <person name="Fujita N."/>
            <person name="Hashimoto M."/>
            <person name="Hosoyama Y."/>
            <person name="Yamazoe A."/>
        </authorList>
    </citation>
    <scope>NUCLEOTIDE SEQUENCE [LARGE SCALE GENOMIC DNA]</scope>
    <source>
        <strain evidence="1 2">NBRC 102217</strain>
    </source>
</reference>
<accession>V5F481</accession>
<evidence type="ECO:0000313" key="2">
    <source>
        <dbReference type="Proteomes" id="UP000017800"/>
    </source>
</evidence>
<proteinExistence type="predicted"/>
<keyword evidence="2" id="KW-1185">Reference proteome</keyword>
<gene>
    <name evidence="1" type="ORF">VHA01S_031_00560</name>
</gene>
<sequence length="189" mass="22259">MNDAFMAKQRNFYKGFDFVSKHFQRTIKTWLSKHNQSLPIQYMMLKLNNKNAILRLHGVRYVYVNIRNYQTNYIECELVVSFKNNGMSYDFEDALTPHEAEPRLRFDGSYVCQMCNDNSAGSSEIYSDIDDLLNRHVLDGLRAISDGLIGKPYLHYRLDKYGWMQHSYLHEVNEPLRPNYEVANTKSKP</sequence>
<name>V5F481_9VIBR</name>
<evidence type="ECO:0000313" key="1">
    <source>
        <dbReference type="EMBL" id="GAD90044.1"/>
    </source>
</evidence>
<comment type="caution">
    <text evidence="1">The sequence shown here is derived from an EMBL/GenBank/DDBJ whole genome shotgun (WGS) entry which is preliminary data.</text>
</comment>
<organism evidence="1 2">
    <name type="scientific">Vibrio halioticoli NBRC 102217</name>
    <dbReference type="NCBI Taxonomy" id="1219072"/>
    <lineage>
        <taxon>Bacteria</taxon>
        <taxon>Pseudomonadati</taxon>
        <taxon>Pseudomonadota</taxon>
        <taxon>Gammaproteobacteria</taxon>
        <taxon>Vibrionales</taxon>
        <taxon>Vibrionaceae</taxon>
        <taxon>Vibrio</taxon>
    </lineage>
</organism>
<reference evidence="1 2" key="1">
    <citation type="submission" date="2013-10" db="EMBL/GenBank/DDBJ databases">
        <authorList>
            <person name="Ichikawa N."/>
            <person name="Kimura A."/>
            <person name="Ohji S."/>
            <person name="Hosoyama A."/>
            <person name="Fujita N."/>
        </authorList>
    </citation>
    <scope>NUCLEOTIDE SEQUENCE [LARGE SCALE GENOMIC DNA]</scope>
    <source>
        <strain evidence="1 2">NBRC 102217</strain>
    </source>
</reference>
<dbReference type="Proteomes" id="UP000017800">
    <property type="component" value="Unassembled WGS sequence"/>
</dbReference>
<dbReference type="AlphaFoldDB" id="V5F481"/>
<dbReference type="EMBL" id="BAUJ01000031">
    <property type="protein sequence ID" value="GAD90044.1"/>
    <property type="molecule type" value="Genomic_DNA"/>
</dbReference>